<evidence type="ECO:0000256" key="2">
    <source>
        <dbReference type="ARBA" id="ARBA00022679"/>
    </source>
</evidence>
<evidence type="ECO:0000256" key="5">
    <source>
        <dbReference type="ARBA" id="ARBA00022977"/>
    </source>
</evidence>
<dbReference type="HAMAP" id="MF_00097">
    <property type="entry name" value="TMP_synthase"/>
    <property type="match status" value="1"/>
</dbReference>
<evidence type="ECO:0000259" key="12">
    <source>
        <dbReference type="Pfam" id="PF02581"/>
    </source>
</evidence>
<keyword evidence="3 9" id="KW-0479">Metal-binding</keyword>
<accession>A0ABN7M2R2</accession>
<proteinExistence type="inferred from homology"/>
<gene>
    <name evidence="9 13" type="primary">thiE</name>
    <name evidence="13" type="ORF">NSPZN2_40420</name>
</gene>
<evidence type="ECO:0000256" key="4">
    <source>
        <dbReference type="ARBA" id="ARBA00022842"/>
    </source>
</evidence>
<feature type="binding site" evidence="9">
    <location>
        <position position="66"/>
    </location>
    <ligand>
        <name>Mg(2+)</name>
        <dbReference type="ChEBI" id="CHEBI:18420"/>
    </ligand>
</feature>
<dbReference type="SUPFAM" id="SSF51391">
    <property type="entry name" value="Thiamin phosphate synthase"/>
    <property type="match status" value="1"/>
</dbReference>
<evidence type="ECO:0000256" key="9">
    <source>
        <dbReference type="HAMAP-Rule" id="MF_00097"/>
    </source>
</evidence>
<feature type="binding site" evidence="9">
    <location>
        <position position="85"/>
    </location>
    <ligand>
        <name>4-amino-2-methyl-5-(diphosphooxymethyl)pyrimidine</name>
        <dbReference type="ChEBI" id="CHEBI:57841"/>
    </ligand>
</feature>
<dbReference type="PANTHER" id="PTHR20857:SF15">
    <property type="entry name" value="THIAMINE-PHOSPHATE SYNTHASE"/>
    <property type="match status" value="1"/>
</dbReference>
<organism evidence="13 14">
    <name type="scientific">Nitrospira defluvii</name>
    <dbReference type="NCBI Taxonomy" id="330214"/>
    <lineage>
        <taxon>Bacteria</taxon>
        <taxon>Pseudomonadati</taxon>
        <taxon>Nitrospirota</taxon>
        <taxon>Nitrospiria</taxon>
        <taxon>Nitrospirales</taxon>
        <taxon>Nitrospiraceae</taxon>
        <taxon>Nitrospira</taxon>
    </lineage>
</organism>
<sequence length="190" mass="20119">MLRQAAALGVRLFQYRDKQATMKAAYTQALALRQAATEVGACLIINDRCDLALAVNADGVHLGQDDLPVADARRLLGPEKLIGLSTHGPEQVRQAIQLKPDYIGFGPIFSTATKADHDPVVGLEGLRAARTLTTLPMFAIGGITADRVGDILAAGANGVAVISAILKAQDLEQAIKTFQQPWSGPSRPTP</sequence>
<reference evidence="13 14" key="1">
    <citation type="submission" date="2021-02" db="EMBL/GenBank/DDBJ databases">
        <authorList>
            <person name="Han P."/>
        </authorList>
    </citation>
    <scope>NUCLEOTIDE SEQUENCE [LARGE SCALE GENOMIC DNA]</scope>
    <source>
        <strain evidence="13">Candidatus Nitrospira sp. ZN2</strain>
    </source>
</reference>
<feature type="binding site" evidence="9">
    <location>
        <begin position="111"/>
        <end position="113"/>
    </location>
    <ligand>
        <name>2-[(2R,5Z)-2-carboxy-4-methylthiazol-5(2H)-ylidene]ethyl phosphate</name>
        <dbReference type="ChEBI" id="CHEBI:62899"/>
    </ligand>
</feature>
<dbReference type="GO" id="GO:0004789">
    <property type="term" value="F:thiamine-phosphate diphosphorylase activity"/>
    <property type="evidence" value="ECO:0007669"/>
    <property type="project" value="UniProtKB-EC"/>
</dbReference>
<feature type="binding site" evidence="9">
    <location>
        <position position="46"/>
    </location>
    <ligand>
        <name>4-amino-2-methyl-5-(diphosphooxymethyl)pyrimidine</name>
        <dbReference type="ChEBI" id="CHEBI:57841"/>
    </ligand>
</feature>
<evidence type="ECO:0000256" key="10">
    <source>
        <dbReference type="RuleBase" id="RU003826"/>
    </source>
</evidence>
<dbReference type="InterPro" id="IPR034291">
    <property type="entry name" value="TMP_synthase"/>
</dbReference>
<dbReference type="InterPro" id="IPR013785">
    <property type="entry name" value="Aldolase_TIM"/>
</dbReference>
<dbReference type="Proteomes" id="UP000675880">
    <property type="component" value="Unassembled WGS sequence"/>
</dbReference>
<keyword evidence="4 9" id="KW-0460">Magnesium</keyword>
<comment type="pathway">
    <text evidence="1 9 11">Cofactor biosynthesis; thiamine diphosphate biosynthesis; thiamine phosphate from 4-amino-2-methyl-5-diphosphomethylpyrimidine and 4-methyl-5-(2-phosphoethyl)-thiazole: step 1/1.</text>
</comment>
<comment type="catalytic activity">
    <reaction evidence="7 9 10">
        <text>2-(2-carboxy-4-methylthiazol-5-yl)ethyl phosphate + 4-amino-2-methyl-5-(diphosphooxymethyl)pyrimidine + 2 H(+) = thiamine phosphate + CO2 + diphosphate</text>
        <dbReference type="Rhea" id="RHEA:47848"/>
        <dbReference type="ChEBI" id="CHEBI:15378"/>
        <dbReference type="ChEBI" id="CHEBI:16526"/>
        <dbReference type="ChEBI" id="CHEBI:33019"/>
        <dbReference type="ChEBI" id="CHEBI:37575"/>
        <dbReference type="ChEBI" id="CHEBI:57841"/>
        <dbReference type="ChEBI" id="CHEBI:62890"/>
        <dbReference type="EC" id="2.5.1.3"/>
    </reaction>
</comment>
<keyword evidence="2 9" id="KW-0808">Transferase</keyword>
<dbReference type="EMBL" id="CAJNBJ010000017">
    <property type="protein sequence ID" value="CAE6773839.1"/>
    <property type="molecule type" value="Genomic_DNA"/>
</dbReference>
<feature type="domain" description="Thiamine phosphate synthase/TenI" evidence="12">
    <location>
        <begin position="2"/>
        <end position="165"/>
    </location>
</feature>
<dbReference type="Gene3D" id="3.20.20.70">
    <property type="entry name" value="Aldolase class I"/>
    <property type="match status" value="1"/>
</dbReference>
<evidence type="ECO:0000256" key="11">
    <source>
        <dbReference type="RuleBase" id="RU004253"/>
    </source>
</evidence>
<dbReference type="Pfam" id="PF02581">
    <property type="entry name" value="TMP-TENI"/>
    <property type="match status" value="1"/>
</dbReference>
<keyword evidence="5 9" id="KW-0784">Thiamine biosynthesis</keyword>
<dbReference type="EC" id="2.5.1.3" evidence="9"/>
<dbReference type="CDD" id="cd00564">
    <property type="entry name" value="TMP_TenI"/>
    <property type="match status" value="1"/>
</dbReference>
<comment type="similarity">
    <text evidence="9 10">Belongs to the thiamine-phosphate synthase family.</text>
</comment>
<protein>
    <recommendedName>
        <fullName evidence="9">Thiamine-phosphate synthase</fullName>
        <shortName evidence="9">TP synthase</shortName>
        <shortName evidence="9">TPS</shortName>
        <ecNumber evidence="9">2.5.1.3</ecNumber>
    </recommendedName>
    <alternativeName>
        <fullName evidence="9">Thiamine-phosphate pyrophosphorylase</fullName>
        <shortName evidence="9">TMP pyrophosphorylase</shortName>
        <shortName evidence="9">TMP-PPase</shortName>
    </alternativeName>
</protein>
<feature type="binding site" evidence="9">
    <location>
        <begin position="14"/>
        <end position="18"/>
    </location>
    <ligand>
        <name>4-amino-2-methyl-5-(diphosphooxymethyl)pyrimidine</name>
        <dbReference type="ChEBI" id="CHEBI:57841"/>
    </ligand>
</feature>
<feature type="binding site" evidence="9">
    <location>
        <position position="47"/>
    </location>
    <ligand>
        <name>Mg(2+)</name>
        <dbReference type="ChEBI" id="CHEBI:18420"/>
    </ligand>
</feature>
<evidence type="ECO:0000256" key="8">
    <source>
        <dbReference type="ARBA" id="ARBA00047883"/>
    </source>
</evidence>
<feature type="binding site" evidence="9">
    <location>
        <position position="142"/>
    </location>
    <ligand>
        <name>2-[(2R,5Z)-2-carboxy-4-methylthiazol-5(2H)-ylidene]ethyl phosphate</name>
        <dbReference type="ChEBI" id="CHEBI:62899"/>
    </ligand>
</feature>
<evidence type="ECO:0000256" key="7">
    <source>
        <dbReference type="ARBA" id="ARBA00047851"/>
    </source>
</evidence>
<evidence type="ECO:0000313" key="13">
    <source>
        <dbReference type="EMBL" id="CAE6773839.1"/>
    </source>
</evidence>
<comment type="cofactor">
    <cofactor evidence="9">
        <name>Mg(2+)</name>
        <dbReference type="ChEBI" id="CHEBI:18420"/>
    </cofactor>
    <text evidence="9">Binds 1 Mg(2+) ion per subunit.</text>
</comment>
<evidence type="ECO:0000256" key="6">
    <source>
        <dbReference type="ARBA" id="ARBA00047334"/>
    </source>
</evidence>
<comment type="catalytic activity">
    <reaction evidence="6 9 10">
        <text>4-methyl-5-(2-phosphooxyethyl)-thiazole + 4-amino-2-methyl-5-(diphosphooxymethyl)pyrimidine + H(+) = thiamine phosphate + diphosphate</text>
        <dbReference type="Rhea" id="RHEA:22328"/>
        <dbReference type="ChEBI" id="CHEBI:15378"/>
        <dbReference type="ChEBI" id="CHEBI:33019"/>
        <dbReference type="ChEBI" id="CHEBI:37575"/>
        <dbReference type="ChEBI" id="CHEBI:57841"/>
        <dbReference type="ChEBI" id="CHEBI:58296"/>
        <dbReference type="EC" id="2.5.1.3"/>
    </reaction>
</comment>
<evidence type="ECO:0000313" key="14">
    <source>
        <dbReference type="Proteomes" id="UP000675880"/>
    </source>
</evidence>
<dbReference type="PANTHER" id="PTHR20857">
    <property type="entry name" value="THIAMINE-PHOSPHATE PYROPHOSPHORYLASE"/>
    <property type="match status" value="1"/>
</dbReference>
<evidence type="ECO:0000256" key="1">
    <source>
        <dbReference type="ARBA" id="ARBA00005165"/>
    </source>
</evidence>
<comment type="catalytic activity">
    <reaction evidence="8 9 10">
        <text>2-[(2R,5Z)-2-carboxy-4-methylthiazol-5(2H)-ylidene]ethyl phosphate + 4-amino-2-methyl-5-(diphosphooxymethyl)pyrimidine + 2 H(+) = thiamine phosphate + CO2 + diphosphate</text>
        <dbReference type="Rhea" id="RHEA:47844"/>
        <dbReference type="ChEBI" id="CHEBI:15378"/>
        <dbReference type="ChEBI" id="CHEBI:16526"/>
        <dbReference type="ChEBI" id="CHEBI:33019"/>
        <dbReference type="ChEBI" id="CHEBI:37575"/>
        <dbReference type="ChEBI" id="CHEBI:57841"/>
        <dbReference type="ChEBI" id="CHEBI:62899"/>
        <dbReference type="EC" id="2.5.1.3"/>
    </reaction>
</comment>
<comment type="function">
    <text evidence="9">Condenses 4-methyl-5-(beta-hydroxyethyl)thiazole monophosphate (THZ-P) and 2-methyl-4-amino-5-hydroxymethyl pyrimidine pyrophosphate (HMP-PP) to form thiamine monophosphate (TMP).</text>
</comment>
<dbReference type="InterPro" id="IPR036206">
    <property type="entry name" value="ThiamineP_synth_sf"/>
</dbReference>
<dbReference type="InterPro" id="IPR022998">
    <property type="entry name" value="ThiamineP_synth_TenI"/>
</dbReference>
<comment type="caution">
    <text evidence="13">The sequence shown here is derived from an EMBL/GenBank/DDBJ whole genome shotgun (WGS) entry which is preliminary data.</text>
</comment>
<dbReference type="NCBIfam" id="TIGR00693">
    <property type="entry name" value="thiE"/>
    <property type="match status" value="1"/>
</dbReference>
<keyword evidence="14" id="KW-1185">Reference proteome</keyword>
<feature type="binding site" evidence="9">
    <location>
        <position position="114"/>
    </location>
    <ligand>
        <name>4-amino-2-methyl-5-(diphosphooxymethyl)pyrimidine</name>
        <dbReference type="ChEBI" id="CHEBI:57841"/>
    </ligand>
</feature>
<feature type="binding site" evidence="9">
    <location>
        <begin position="162"/>
        <end position="163"/>
    </location>
    <ligand>
        <name>2-[(2R,5Z)-2-carboxy-4-methylthiazol-5(2H)-ylidene]ethyl phosphate</name>
        <dbReference type="ChEBI" id="CHEBI:62899"/>
    </ligand>
</feature>
<name>A0ABN7M2R2_9BACT</name>
<evidence type="ECO:0000256" key="3">
    <source>
        <dbReference type="ARBA" id="ARBA00022723"/>
    </source>
</evidence>